<dbReference type="PANTHER" id="PTHR31618:SF1">
    <property type="entry name" value="EF-HAND DOMAIN-CONTAINING PROTEIN"/>
    <property type="match status" value="1"/>
</dbReference>
<dbReference type="GO" id="GO:0050982">
    <property type="term" value="P:detection of mechanical stimulus"/>
    <property type="evidence" value="ECO:0007669"/>
    <property type="project" value="UniProtKB-ARBA"/>
</dbReference>
<keyword evidence="3" id="KW-0813">Transport</keyword>
<keyword evidence="5 9" id="KW-1133">Transmembrane helix</keyword>
<feature type="transmembrane region" description="Helical" evidence="9">
    <location>
        <begin position="387"/>
        <end position="407"/>
    </location>
</feature>
<dbReference type="Proteomes" id="UP001180020">
    <property type="component" value="Unassembled WGS sequence"/>
</dbReference>
<organism evidence="11 12">
    <name type="scientific">Acorus calamus</name>
    <name type="common">Sweet flag</name>
    <dbReference type="NCBI Taxonomy" id="4465"/>
    <lineage>
        <taxon>Eukaryota</taxon>
        <taxon>Viridiplantae</taxon>
        <taxon>Streptophyta</taxon>
        <taxon>Embryophyta</taxon>
        <taxon>Tracheophyta</taxon>
        <taxon>Spermatophyta</taxon>
        <taxon>Magnoliopsida</taxon>
        <taxon>Liliopsida</taxon>
        <taxon>Acoraceae</taxon>
        <taxon>Acorus</taxon>
    </lineage>
</organism>
<evidence type="ECO:0000256" key="6">
    <source>
        <dbReference type="ARBA" id="ARBA00023136"/>
    </source>
</evidence>
<gene>
    <name evidence="11" type="primary">MSL8</name>
    <name evidence="11" type="ORF">QJS10_CPA03g02350</name>
</gene>
<protein>
    <recommendedName>
        <fullName evidence="7">Mechanosensitive ion channel protein</fullName>
    </recommendedName>
</protein>
<sequence length="903" mass="102053">MDSIKRSFKSHGSYNRHRSTSSSGGAVDQEEQPILFDHEEDSHPSASAADRNEVVVKIDGNNNNNNNNVIWRESSYDFWKDDGTGGAATVSGDVSGKFSFKRSSSPEDPPTKLIGKFLHKQKATGGEIALDLDLEMDELRPGEAAASAAKNSKELRVSFQPPNEHVEVHPDNVHRRRHKSNNKNGSSDSDSDSDNRGSGGGTPAAAEVLLCTSNSFQRNPSLLRAKTRSRLMDPPPPMVGSGGVGGVDDERKSTAMKSGQQQMRSGMLGKIYDEDDEDPFMDEDLPVELTKANYGTLTILQWSVWGLHLWKWELLILVLICGRLVSGWGIRIVVFFIERNFLLRKRLLYFVYGVRKAVQNCLWLGLVLLCWHFIFDDKVEKETHSTILSYVTKVLVCLLVATLFRLVKTLFVKSLASSFHVSTYFDRIQESLFNQFVIETLSGPPLIEIQNTREEEERTMVEVQKFQNAGATIPADLRAAALPAKSTRVIGSGPMQRSSRVLGGKSVRISGSVSKKDFSGKQGSEEGITIDHLHKLNQKNVSAWNMKRLMNIVRHGTLSTLDERIMDAKHGQDESATQIQSEYEAKAAAKKIFTNVAKPGSKYIYLADLMRFMREDEALKTLTLFEGAQENKRISRSALKNWVVNAFRERRALSLTLNDTKTAVNKLHHMVNMVVSIVVLVIWLLILGIATTHLLVFISSQLLLVVFIFGNTCKMIFEAIIFLFVMHPFDVGDRCEVDSVQMIVEEMNILTTVFLRYDNQKIAYPNSVLSTKPISNFYRSPDMGDAIDFNIHVSTPVEKVAKVKERIKAFIESKKEHWYPNPIVIIKDVEDMNKLKMAVWLQHRMNHQNMGERWTRRELVVQEMIKVFRELDIDYRMIPLDVNVRDMPALSSNRYPSTWTTCS</sequence>
<comment type="caution">
    <text evidence="11">The sequence shown here is derived from an EMBL/GenBank/DDBJ whole genome shotgun (WGS) entry which is preliminary data.</text>
</comment>
<feature type="region of interest" description="Disordered" evidence="8">
    <location>
        <begin position="1"/>
        <end position="52"/>
    </location>
</feature>
<accession>A0AAV9F4C8</accession>
<dbReference type="PIRSF" id="PIRSF017209">
    <property type="entry name" value="Memb_At2g17000_prd"/>
    <property type="match status" value="1"/>
</dbReference>
<evidence type="ECO:0000259" key="10">
    <source>
        <dbReference type="Pfam" id="PF00924"/>
    </source>
</evidence>
<dbReference type="GO" id="GO:0008381">
    <property type="term" value="F:mechanosensitive monoatomic ion channel activity"/>
    <property type="evidence" value="ECO:0007669"/>
    <property type="project" value="TreeGrafter"/>
</dbReference>
<feature type="domain" description="Mechanosensitive ion channel MscS" evidence="10">
    <location>
        <begin position="721"/>
        <end position="777"/>
    </location>
</feature>
<feature type="region of interest" description="Disordered" evidence="8">
    <location>
        <begin position="228"/>
        <end position="247"/>
    </location>
</feature>
<feature type="transmembrane region" description="Helical" evidence="9">
    <location>
        <begin position="357"/>
        <end position="375"/>
    </location>
</feature>
<dbReference type="Gene3D" id="2.30.30.60">
    <property type="match status" value="1"/>
</dbReference>
<dbReference type="GO" id="GO:0005886">
    <property type="term" value="C:plasma membrane"/>
    <property type="evidence" value="ECO:0007669"/>
    <property type="project" value="UniProtKB-UniRule"/>
</dbReference>
<reference evidence="11" key="1">
    <citation type="journal article" date="2023" name="Nat. Commun.">
        <title>Diploid and tetraploid genomes of Acorus and the evolution of monocots.</title>
        <authorList>
            <person name="Ma L."/>
            <person name="Liu K.W."/>
            <person name="Li Z."/>
            <person name="Hsiao Y.Y."/>
            <person name="Qi Y."/>
            <person name="Fu T."/>
            <person name="Tang G.D."/>
            <person name="Zhang D."/>
            <person name="Sun W.H."/>
            <person name="Liu D.K."/>
            <person name="Li Y."/>
            <person name="Chen G.Z."/>
            <person name="Liu X.D."/>
            <person name="Liao X.Y."/>
            <person name="Jiang Y.T."/>
            <person name="Yu X."/>
            <person name="Hao Y."/>
            <person name="Huang J."/>
            <person name="Zhao X.W."/>
            <person name="Ke S."/>
            <person name="Chen Y.Y."/>
            <person name="Wu W.L."/>
            <person name="Hsu J.L."/>
            <person name="Lin Y.F."/>
            <person name="Huang M.D."/>
            <person name="Li C.Y."/>
            <person name="Huang L."/>
            <person name="Wang Z.W."/>
            <person name="Zhao X."/>
            <person name="Zhong W.Y."/>
            <person name="Peng D.H."/>
            <person name="Ahmad S."/>
            <person name="Lan S."/>
            <person name="Zhang J.S."/>
            <person name="Tsai W.C."/>
            <person name="Van de Peer Y."/>
            <person name="Liu Z.J."/>
        </authorList>
    </citation>
    <scope>NUCLEOTIDE SEQUENCE</scope>
    <source>
        <strain evidence="11">CP</strain>
    </source>
</reference>
<evidence type="ECO:0000256" key="1">
    <source>
        <dbReference type="ARBA" id="ARBA00004141"/>
    </source>
</evidence>
<dbReference type="PANTHER" id="PTHR31618">
    <property type="entry name" value="MECHANOSENSITIVE ION CHANNEL PROTEIN 5"/>
    <property type="match status" value="1"/>
</dbReference>
<dbReference type="InterPro" id="IPR006685">
    <property type="entry name" value="MscS_channel_2nd"/>
</dbReference>
<dbReference type="SUPFAM" id="SSF50182">
    <property type="entry name" value="Sm-like ribonucleoproteins"/>
    <property type="match status" value="1"/>
</dbReference>
<evidence type="ECO:0000256" key="3">
    <source>
        <dbReference type="ARBA" id="ARBA00022448"/>
    </source>
</evidence>
<evidence type="ECO:0000256" key="2">
    <source>
        <dbReference type="ARBA" id="ARBA00008017"/>
    </source>
</evidence>
<evidence type="ECO:0000256" key="9">
    <source>
        <dbReference type="SAM" id="Phobius"/>
    </source>
</evidence>
<evidence type="ECO:0000313" key="12">
    <source>
        <dbReference type="Proteomes" id="UP001180020"/>
    </source>
</evidence>
<dbReference type="EMBL" id="JAUJYO010000003">
    <property type="protein sequence ID" value="KAK1320507.1"/>
    <property type="molecule type" value="Genomic_DNA"/>
</dbReference>
<feature type="region of interest" description="Disordered" evidence="8">
    <location>
        <begin position="143"/>
        <end position="204"/>
    </location>
</feature>
<feature type="compositionally biased region" description="Basic residues" evidence="8">
    <location>
        <begin position="1"/>
        <end position="19"/>
    </location>
</feature>
<feature type="transmembrane region" description="Helical" evidence="9">
    <location>
        <begin position="702"/>
        <end position="725"/>
    </location>
</feature>
<dbReference type="Pfam" id="PF00924">
    <property type="entry name" value="MS_channel_2nd"/>
    <property type="match status" value="1"/>
</dbReference>
<name>A0AAV9F4C8_ACOCL</name>
<feature type="transmembrane region" description="Helical" evidence="9">
    <location>
        <begin position="314"/>
        <end position="337"/>
    </location>
</feature>
<keyword evidence="4 9" id="KW-0812">Transmembrane</keyword>
<evidence type="ECO:0000256" key="8">
    <source>
        <dbReference type="SAM" id="MobiDB-lite"/>
    </source>
</evidence>
<dbReference type="InterPro" id="IPR016688">
    <property type="entry name" value="MscS-like_plants/fungi"/>
</dbReference>
<evidence type="ECO:0000256" key="4">
    <source>
        <dbReference type="ARBA" id="ARBA00022692"/>
    </source>
</evidence>
<reference evidence="11" key="2">
    <citation type="submission" date="2023-06" db="EMBL/GenBank/DDBJ databases">
        <authorList>
            <person name="Ma L."/>
            <person name="Liu K.-W."/>
            <person name="Li Z."/>
            <person name="Hsiao Y.-Y."/>
            <person name="Qi Y."/>
            <person name="Fu T."/>
            <person name="Tang G."/>
            <person name="Zhang D."/>
            <person name="Sun W.-H."/>
            <person name="Liu D.-K."/>
            <person name="Li Y."/>
            <person name="Chen G.-Z."/>
            <person name="Liu X.-D."/>
            <person name="Liao X.-Y."/>
            <person name="Jiang Y.-T."/>
            <person name="Yu X."/>
            <person name="Hao Y."/>
            <person name="Huang J."/>
            <person name="Zhao X.-W."/>
            <person name="Ke S."/>
            <person name="Chen Y.-Y."/>
            <person name="Wu W.-L."/>
            <person name="Hsu J.-L."/>
            <person name="Lin Y.-F."/>
            <person name="Huang M.-D."/>
            <person name="Li C.-Y."/>
            <person name="Huang L."/>
            <person name="Wang Z.-W."/>
            <person name="Zhao X."/>
            <person name="Zhong W.-Y."/>
            <person name="Peng D.-H."/>
            <person name="Ahmad S."/>
            <person name="Lan S."/>
            <person name="Zhang J.-S."/>
            <person name="Tsai W.-C."/>
            <person name="Van De Peer Y."/>
            <person name="Liu Z.-J."/>
        </authorList>
    </citation>
    <scope>NUCLEOTIDE SEQUENCE</scope>
    <source>
        <strain evidence="11">CP</strain>
        <tissue evidence="11">Leaves</tissue>
    </source>
</reference>
<evidence type="ECO:0000256" key="7">
    <source>
        <dbReference type="PIRNR" id="PIRNR017209"/>
    </source>
</evidence>
<evidence type="ECO:0000313" key="11">
    <source>
        <dbReference type="EMBL" id="KAK1320507.1"/>
    </source>
</evidence>
<dbReference type="AlphaFoldDB" id="A0AAV9F4C8"/>
<dbReference type="InterPro" id="IPR023408">
    <property type="entry name" value="MscS_beta-dom_sf"/>
</dbReference>
<dbReference type="InterPro" id="IPR010920">
    <property type="entry name" value="LSM_dom_sf"/>
</dbReference>
<evidence type="ECO:0000256" key="5">
    <source>
        <dbReference type="ARBA" id="ARBA00022989"/>
    </source>
</evidence>
<comment type="subcellular location">
    <subcellularLocation>
        <location evidence="1">Membrane</location>
        <topology evidence="1">Multi-pass membrane protein</topology>
    </subcellularLocation>
</comment>
<proteinExistence type="inferred from homology"/>
<dbReference type="GO" id="GO:0006820">
    <property type="term" value="P:monoatomic anion transport"/>
    <property type="evidence" value="ECO:0007669"/>
    <property type="project" value="TreeGrafter"/>
</dbReference>
<feature type="compositionally biased region" description="Basic and acidic residues" evidence="8">
    <location>
        <begin position="164"/>
        <end position="173"/>
    </location>
</feature>
<keyword evidence="6 7" id="KW-0472">Membrane</keyword>
<dbReference type="FunFam" id="2.30.30.60:FF:000003">
    <property type="entry name" value="Predicted mechanosensitive ion channel"/>
    <property type="match status" value="1"/>
</dbReference>
<feature type="transmembrane region" description="Helical" evidence="9">
    <location>
        <begin position="671"/>
        <end position="696"/>
    </location>
</feature>
<comment type="similarity">
    <text evidence="2 7">Belongs to the MscS (TC 1.A.23) family.</text>
</comment>
<keyword evidence="12" id="KW-1185">Reference proteome</keyword>